<dbReference type="Proteomes" id="UP000192927">
    <property type="component" value="Unassembled WGS sequence"/>
</dbReference>
<dbReference type="InterPro" id="IPR036397">
    <property type="entry name" value="RNaseH_sf"/>
</dbReference>
<dbReference type="Pfam" id="PF17917">
    <property type="entry name" value="RT_RNaseH"/>
    <property type="match status" value="1"/>
</dbReference>
<keyword evidence="6" id="KW-0378">Hydrolase</keyword>
<dbReference type="InterPro" id="IPR043502">
    <property type="entry name" value="DNA/RNA_pol_sf"/>
</dbReference>
<evidence type="ECO:0000256" key="1">
    <source>
        <dbReference type="ARBA" id="ARBA00011353"/>
    </source>
</evidence>
<comment type="subunit">
    <text evidence="1">Component of the NuA4 histone acetyltransferase complex.</text>
</comment>
<evidence type="ECO:0000256" key="8">
    <source>
        <dbReference type="ARBA" id="ARBA00022918"/>
    </source>
</evidence>
<evidence type="ECO:0000256" key="4">
    <source>
        <dbReference type="ARBA" id="ARBA00022722"/>
    </source>
</evidence>
<dbReference type="InterPro" id="IPR050951">
    <property type="entry name" value="Retrovirus_Pol_polyprotein"/>
</dbReference>
<dbReference type="Gene3D" id="2.40.50.40">
    <property type="match status" value="1"/>
</dbReference>
<dbReference type="PANTHER" id="PTHR37984:SF5">
    <property type="entry name" value="PROTEIN NYNRIN-LIKE"/>
    <property type="match status" value="1"/>
</dbReference>
<keyword evidence="7" id="KW-0694">RNA-binding</keyword>
<evidence type="ECO:0000313" key="13">
    <source>
        <dbReference type="Proteomes" id="UP000192927"/>
    </source>
</evidence>
<dbReference type="SMART" id="SM00298">
    <property type="entry name" value="CHROMO"/>
    <property type="match status" value="1"/>
</dbReference>
<keyword evidence="13" id="KW-1185">Reference proteome</keyword>
<dbReference type="EMBL" id="FWEW01000423">
    <property type="protein sequence ID" value="SLM34850.1"/>
    <property type="molecule type" value="Genomic_DNA"/>
</dbReference>
<dbReference type="GO" id="GO:0016787">
    <property type="term" value="F:hydrolase activity"/>
    <property type="evidence" value="ECO:0007669"/>
    <property type="project" value="UniProtKB-KW"/>
</dbReference>
<evidence type="ECO:0000259" key="10">
    <source>
        <dbReference type="PROSITE" id="PS50013"/>
    </source>
</evidence>
<dbReference type="InterPro" id="IPR056924">
    <property type="entry name" value="SH3_Tf2-1"/>
</dbReference>
<dbReference type="CDD" id="cd00024">
    <property type="entry name" value="CD_CSD"/>
    <property type="match status" value="1"/>
</dbReference>
<dbReference type="GO" id="GO:0015074">
    <property type="term" value="P:DNA integration"/>
    <property type="evidence" value="ECO:0007669"/>
    <property type="project" value="InterPro"/>
</dbReference>
<dbReference type="Gene3D" id="3.30.420.10">
    <property type="entry name" value="Ribonuclease H-like superfamily/Ribonuclease H"/>
    <property type="match status" value="1"/>
</dbReference>
<keyword evidence="4" id="KW-0540">Nuclease</keyword>
<dbReference type="InterPro" id="IPR001584">
    <property type="entry name" value="Integrase_cat-core"/>
</dbReference>
<keyword evidence="8" id="KW-0695">RNA-directed DNA polymerase</keyword>
<dbReference type="SUPFAM" id="SSF56672">
    <property type="entry name" value="DNA/RNA polymerases"/>
    <property type="match status" value="1"/>
</dbReference>
<evidence type="ECO:0000313" key="12">
    <source>
        <dbReference type="EMBL" id="SLM34850.1"/>
    </source>
</evidence>
<evidence type="ECO:0000256" key="2">
    <source>
        <dbReference type="ARBA" id="ARBA00022679"/>
    </source>
</evidence>
<proteinExistence type="predicted"/>
<dbReference type="PROSITE" id="PS50994">
    <property type="entry name" value="INTEGRASE"/>
    <property type="match status" value="1"/>
</dbReference>
<sequence>MHDQELLAIVMVFKHWRHYLEGSYYTIEVLTGHNNLRGFMNVKELNPRQARWAMKLAAFDFNILHRSGKTNPADVPSRRPDYGDLGEVGKTMEKLLPTLQRKLAILASVFSPRYAPVVGQLLTGAGRITGTRDPELQNKCWRSNNGAEPAHCNRNVAEVQLNHVAGTVGCKQLVPLVMVRDLAIHKTADESPKVKRNAGHTPAKRKAKAGSPWRFDSEGLLFHGEKLYVPEEVSVRAEILKRHHDNVLGGHFGDVKAYVASCNICQRVKVPQHHPYGELQALPQSEGPWQQVTMEFITGLPPSKRRGCVYDAILVIVNRYTKMAQYITTTKTVTAVELAELFYKEVICRFGVLKGAVSDRGSVFTSAFWSEMCYYLKMKQRLSTAFHPQTDGQTERQNQTLEHYLRCYCSEEQDNWTNLLPLAEFAYNNGTQALIGCSPFYTMYAYHPEVRLKVEGNSRKEEVPAAKDQVKIIYDTREALLQRWENVVKSQAKYYNAKHKPKTYNVGDLVMLLIKNLRQKRPSRKLSHKFIGPFRIQDLVGKQAYQLTLPSSYQIHNVFYVSHLEPYERRHGDKCAPILQPPELINDKEEYKVEEILDKRNYRKEIWYKVKWKGWPEEYDQWIPDQDMGGAQELRRAYKASLGDQRKKRCRKS</sequence>
<dbReference type="InterPro" id="IPR000953">
    <property type="entry name" value="Chromo/chromo_shadow_dom"/>
</dbReference>
<dbReference type="GO" id="GO:0003723">
    <property type="term" value="F:RNA binding"/>
    <property type="evidence" value="ECO:0007669"/>
    <property type="project" value="UniProtKB-KW"/>
</dbReference>
<feature type="compositionally biased region" description="Basic residues" evidence="9">
    <location>
        <begin position="194"/>
        <end position="208"/>
    </location>
</feature>
<dbReference type="AlphaFoldDB" id="A0A1W5CVN9"/>
<evidence type="ECO:0000256" key="7">
    <source>
        <dbReference type="ARBA" id="ARBA00022884"/>
    </source>
</evidence>
<dbReference type="SUPFAM" id="SSF53098">
    <property type="entry name" value="Ribonuclease H-like"/>
    <property type="match status" value="1"/>
</dbReference>
<dbReference type="CDD" id="cd09274">
    <property type="entry name" value="RNase_HI_RT_Ty3"/>
    <property type="match status" value="1"/>
</dbReference>
<evidence type="ECO:0000256" key="6">
    <source>
        <dbReference type="ARBA" id="ARBA00022801"/>
    </source>
</evidence>
<keyword evidence="5" id="KW-0255">Endonuclease</keyword>
<dbReference type="Pfam" id="PF00385">
    <property type="entry name" value="Chromo"/>
    <property type="match status" value="1"/>
</dbReference>
<organism evidence="12 13">
    <name type="scientific">Lasallia pustulata</name>
    <dbReference type="NCBI Taxonomy" id="136370"/>
    <lineage>
        <taxon>Eukaryota</taxon>
        <taxon>Fungi</taxon>
        <taxon>Dikarya</taxon>
        <taxon>Ascomycota</taxon>
        <taxon>Pezizomycotina</taxon>
        <taxon>Lecanoromycetes</taxon>
        <taxon>OSLEUM clade</taxon>
        <taxon>Umbilicariomycetidae</taxon>
        <taxon>Umbilicariales</taxon>
        <taxon>Umbilicariaceae</taxon>
        <taxon>Lasallia</taxon>
    </lineage>
</organism>
<dbReference type="GO" id="GO:0006338">
    <property type="term" value="P:chromatin remodeling"/>
    <property type="evidence" value="ECO:0007669"/>
    <property type="project" value="UniProtKB-ARBA"/>
</dbReference>
<dbReference type="GO" id="GO:0004519">
    <property type="term" value="F:endonuclease activity"/>
    <property type="evidence" value="ECO:0007669"/>
    <property type="project" value="UniProtKB-KW"/>
</dbReference>
<dbReference type="Pfam" id="PF24626">
    <property type="entry name" value="SH3_Tf2-1"/>
    <property type="match status" value="1"/>
</dbReference>
<evidence type="ECO:0000259" key="11">
    <source>
        <dbReference type="PROSITE" id="PS50994"/>
    </source>
</evidence>
<dbReference type="InterPro" id="IPR023780">
    <property type="entry name" value="Chromo_domain"/>
</dbReference>
<protein>
    <submittedName>
        <fullName evidence="12">Gag polymerase env protein</fullName>
    </submittedName>
</protein>
<dbReference type="PANTHER" id="PTHR37984">
    <property type="entry name" value="PROTEIN CBG26694"/>
    <property type="match status" value="1"/>
</dbReference>
<evidence type="ECO:0000256" key="5">
    <source>
        <dbReference type="ARBA" id="ARBA00022759"/>
    </source>
</evidence>
<dbReference type="InterPro" id="IPR012337">
    <property type="entry name" value="RNaseH-like_sf"/>
</dbReference>
<dbReference type="GO" id="GO:0005634">
    <property type="term" value="C:nucleus"/>
    <property type="evidence" value="ECO:0007669"/>
    <property type="project" value="UniProtKB-ARBA"/>
</dbReference>
<dbReference type="InterPro" id="IPR016197">
    <property type="entry name" value="Chromo-like_dom_sf"/>
</dbReference>
<accession>A0A1W5CVN9</accession>
<feature type="domain" description="Integrase catalytic" evidence="11">
    <location>
        <begin position="284"/>
        <end position="447"/>
    </location>
</feature>
<feature type="domain" description="Chromo" evidence="10">
    <location>
        <begin position="591"/>
        <end position="649"/>
    </location>
</feature>
<keyword evidence="2" id="KW-0808">Transferase</keyword>
<dbReference type="FunFam" id="3.30.420.10:FF:000032">
    <property type="entry name" value="Retrovirus-related Pol polyprotein from transposon 297-like Protein"/>
    <property type="match status" value="1"/>
</dbReference>
<dbReference type="InterPro" id="IPR041373">
    <property type="entry name" value="RT_RNaseH"/>
</dbReference>
<dbReference type="SUPFAM" id="SSF54160">
    <property type="entry name" value="Chromo domain-like"/>
    <property type="match status" value="1"/>
</dbReference>
<feature type="region of interest" description="Disordered" evidence="9">
    <location>
        <begin position="191"/>
        <end position="210"/>
    </location>
</feature>
<keyword evidence="3" id="KW-0548">Nucleotidyltransferase</keyword>
<reference evidence="13" key="1">
    <citation type="submission" date="2017-03" db="EMBL/GenBank/DDBJ databases">
        <authorList>
            <person name="Sharma R."/>
            <person name="Thines M."/>
        </authorList>
    </citation>
    <scope>NUCLEOTIDE SEQUENCE [LARGE SCALE GENOMIC DNA]</scope>
</reference>
<evidence type="ECO:0000256" key="9">
    <source>
        <dbReference type="SAM" id="MobiDB-lite"/>
    </source>
</evidence>
<evidence type="ECO:0000256" key="3">
    <source>
        <dbReference type="ARBA" id="ARBA00022695"/>
    </source>
</evidence>
<name>A0A1W5CVN9_9LECA</name>
<dbReference type="GO" id="GO:0003964">
    <property type="term" value="F:RNA-directed DNA polymerase activity"/>
    <property type="evidence" value="ECO:0007669"/>
    <property type="project" value="UniProtKB-KW"/>
</dbReference>
<dbReference type="PROSITE" id="PS50013">
    <property type="entry name" value="CHROMO_2"/>
    <property type="match status" value="1"/>
</dbReference>